<sequence length="277" mass="30517">MERTAKKVRFANVPPQTPSPASSSASLGSSPGPSTPPQLPSVHLPPMVVRPPEYPQWQQRVSPPLVIPPPPRYPAFTTTAPENDPVVDPLLAAPLYRSHPPPLRWDVMQHPNSIKLGGAGSPQKRELSHEDLARCAVRTSAKGSPLLLRRIVLIFPGLPLEIEVNPADSPVWTATPLPYLTVGDVLYGLYKALRTSVAPREFDGLEPGHRELMNRAFKKRLRGDPEHHDKNVRHGVRRIDYLGEARQFTGLRPAGSVELSPGRRLGEVFVVQLAPVR</sequence>
<evidence type="ECO:0000313" key="4">
    <source>
        <dbReference type="Proteomes" id="UP000230002"/>
    </source>
</evidence>
<protein>
    <recommendedName>
        <fullName evidence="2">DUF6699 domain-containing protein</fullName>
    </recommendedName>
</protein>
<evidence type="ECO:0000313" key="3">
    <source>
        <dbReference type="EMBL" id="PIL23036.1"/>
    </source>
</evidence>
<keyword evidence="4" id="KW-1185">Reference proteome</keyword>
<name>A0A2G8RNE7_9APHY</name>
<dbReference type="InterPro" id="IPR046522">
    <property type="entry name" value="DUF6699"/>
</dbReference>
<evidence type="ECO:0000259" key="2">
    <source>
        <dbReference type="Pfam" id="PF20415"/>
    </source>
</evidence>
<proteinExistence type="predicted"/>
<feature type="region of interest" description="Disordered" evidence="1">
    <location>
        <begin position="1"/>
        <end position="47"/>
    </location>
</feature>
<dbReference type="OrthoDB" id="3144234at2759"/>
<reference evidence="3 4" key="1">
    <citation type="journal article" date="2015" name="Sci. Rep.">
        <title>Chromosome-level genome map provides insights into diverse defense mechanisms in the medicinal fungus Ganoderma sinense.</title>
        <authorList>
            <person name="Zhu Y."/>
            <person name="Xu J."/>
            <person name="Sun C."/>
            <person name="Zhou S."/>
            <person name="Xu H."/>
            <person name="Nelson D.R."/>
            <person name="Qian J."/>
            <person name="Song J."/>
            <person name="Luo H."/>
            <person name="Xiang L."/>
            <person name="Li Y."/>
            <person name="Xu Z."/>
            <person name="Ji A."/>
            <person name="Wang L."/>
            <person name="Lu S."/>
            <person name="Hayward A."/>
            <person name="Sun W."/>
            <person name="Li X."/>
            <person name="Schwartz D.C."/>
            <person name="Wang Y."/>
            <person name="Chen S."/>
        </authorList>
    </citation>
    <scope>NUCLEOTIDE SEQUENCE [LARGE SCALE GENOMIC DNA]</scope>
    <source>
        <strain evidence="3 4">ZZ0214-1</strain>
    </source>
</reference>
<dbReference type="Proteomes" id="UP000230002">
    <property type="component" value="Unassembled WGS sequence"/>
</dbReference>
<dbReference type="AlphaFoldDB" id="A0A2G8RNE7"/>
<comment type="caution">
    <text evidence="3">The sequence shown here is derived from an EMBL/GenBank/DDBJ whole genome shotgun (WGS) entry which is preliminary data.</text>
</comment>
<feature type="compositionally biased region" description="Low complexity" evidence="1">
    <location>
        <begin position="19"/>
        <end position="32"/>
    </location>
</feature>
<accession>A0A2G8RNE7</accession>
<evidence type="ECO:0000256" key="1">
    <source>
        <dbReference type="SAM" id="MobiDB-lite"/>
    </source>
</evidence>
<feature type="domain" description="DUF6699" evidence="2">
    <location>
        <begin position="103"/>
        <end position="253"/>
    </location>
</feature>
<dbReference type="Pfam" id="PF20415">
    <property type="entry name" value="DUF6699"/>
    <property type="match status" value="1"/>
</dbReference>
<dbReference type="EMBL" id="AYKW01000068">
    <property type="protein sequence ID" value="PIL23036.1"/>
    <property type="molecule type" value="Genomic_DNA"/>
</dbReference>
<organism evidence="3 4">
    <name type="scientific">Ganoderma sinense ZZ0214-1</name>
    <dbReference type="NCBI Taxonomy" id="1077348"/>
    <lineage>
        <taxon>Eukaryota</taxon>
        <taxon>Fungi</taxon>
        <taxon>Dikarya</taxon>
        <taxon>Basidiomycota</taxon>
        <taxon>Agaricomycotina</taxon>
        <taxon>Agaricomycetes</taxon>
        <taxon>Polyporales</taxon>
        <taxon>Polyporaceae</taxon>
        <taxon>Ganoderma</taxon>
    </lineage>
</organism>
<gene>
    <name evidence="3" type="ORF">GSI_14343</name>
</gene>